<comment type="caution">
    <text evidence="2">The sequence shown here is derived from an EMBL/GenBank/DDBJ whole genome shotgun (WGS) entry which is preliminary data.</text>
</comment>
<proteinExistence type="predicted"/>
<accession>A0A4Q2UI01</accession>
<organism evidence="2 3">
    <name type="scientific">Spirosoma sordidisoli</name>
    <dbReference type="NCBI Taxonomy" id="2502893"/>
    <lineage>
        <taxon>Bacteria</taxon>
        <taxon>Pseudomonadati</taxon>
        <taxon>Bacteroidota</taxon>
        <taxon>Cytophagia</taxon>
        <taxon>Cytophagales</taxon>
        <taxon>Cytophagaceae</taxon>
        <taxon>Spirosoma</taxon>
    </lineage>
</organism>
<dbReference type="AlphaFoldDB" id="A0A4Q2UI01"/>
<feature type="compositionally biased region" description="Basic and acidic residues" evidence="1">
    <location>
        <begin position="90"/>
        <end position="99"/>
    </location>
</feature>
<reference evidence="2 3" key="1">
    <citation type="submission" date="2019-01" db="EMBL/GenBank/DDBJ databases">
        <title>Spirosoma flava sp. nov., a propanil-degrading bacterium isolated from herbicide-contaminated soil.</title>
        <authorList>
            <person name="Zhang L."/>
            <person name="Jiang J.-D."/>
        </authorList>
    </citation>
    <scope>NUCLEOTIDE SEQUENCE [LARGE SCALE GENOMIC DNA]</scope>
    <source>
        <strain evidence="2 3">TY50</strain>
    </source>
</reference>
<name>A0A4Q2UI01_9BACT</name>
<keyword evidence="3" id="KW-1185">Reference proteome</keyword>
<feature type="compositionally biased region" description="Polar residues" evidence="1">
    <location>
        <begin position="72"/>
        <end position="86"/>
    </location>
</feature>
<evidence type="ECO:0000256" key="1">
    <source>
        <dbReference type="SAM" id="MobiDB-lite"/>
    </source>
</evidence>
<evidence type="ECO:0000313" key="2">
    <source>
        <dbReference type="EMBL" id="RYC67101.1"/>
    </source>
</evidence>
<dbReference type="Proteomes" id="UP000290407">
    <property type="component" value="Unassembled WGS sequence"/>
</dbReference>
<sequence length="99" mass="10916">MKFTQTHRTSLRPTKLANPLQQTLLTFINTQVQVFEALARSGNPFGSNWLPADQQPGQPQLSVLRPAVSSRTLSSRVGSKVPQTTGIGLDRFRAQQENA</sequence>
<dbReference type="EMBL" id="SBLB01000009">
    <property type="protein sequence ID" value="RYC67101.1"/>
    <property type="molecule type" value="Genomic_DNA"/>
</dbReference>
<dbReference type="RefSeq" id="WP_129605520.1">
    <property type="nucleotide sequence ID" value="NZ_SBLB01000009.1"/>
</dbReference>
<feature type="region of interest" description="Disordered" evidence="1">
    <location>
        <begin position="72"/>
        <end position="99"/>
    </location>
</feature>
<protein>
    <submittedName>
        <fullName evidence="2">Uncharacterized protein</fullName>
    </submittedName>
</protein>
<evidence type="ECO:0000313" key="3">
    <source>
        <dbReference type="Proteomes" id="UP000290407"/>
    </source>
</evidence>
<gene>
    <name evidence="2" type="ORF">EQG79_25815</name>
</gene>